<proteinExistence type="predicted"/>
<reference evidence="2" key="1">
    <citation type="journal article" date="2019" name="Int. J. Syst. Evol. Microbiol.">
        <title>The Global Catalogue of Microorganisms (GCM) 10K type strain sequencing project: providing services to taxonomists for standard genome sequencing and annotation.</title>
        <authorList>
            <consortium name="The Broad Institute Genomics Platform"/>
            <consortium name="The Broad Institute Genome Sequencing Center for Infectious Disease"/>
            <person name="Wu L."/>
            <person name="Ma J."/>
        </authorList>
    </citation>
    <scope>NUCLEOTIDE SEQUENCE [LARGE SCALE GENOMIC DNA]</scope>
    <source>
        <strain evidence="2">JCM 16227</strain>
    </source>
</reference>
<dbReference type="PANTHER" id="PTHR30528">
    <property type="entry name" value="CYTOPLASMIC PROTEIN"/>
    <property type="match status" value="1"/>
</dbReference>
<dbReference type="PANTHER" id="PTHR30528:SF0">
    <property type="entry name" value="CYTOPLASMIC PROTEIN"/>
    <property type="match status" value="1"/>
</dbReference>
<name>A0ABP5UA38_9ACTN</name>
<protein>
    <submittedName>
        <fullName evidence="1">Crosslink repair DNA glycosylase YcaQ family protein</fullName>
    </submittedName>
</protein>
<comment type="caution">
    <text evidence="1">The sequence shown here is derived from an EMBL/GenBank/DDBJ whole genome shotgun (WGS) entry which is preliminary data.</text>
</comment>
<gene>
    <name evidence="1" type="ORF">GCM10009855_11240</name>
</gene>
<dbReference type="Pfam" id="PF06224">
    <property type="entry name" value="AlkZ-like"/>
    <property type="match status" value="1"/>
</dbReference>
<organism evidence="1 2">
    <name type="scientific">Gordonia cholesterolivorans</name>
    <dbReference type="NCBI Taxonomy" id="559625"/>
    <lineage>
        <taxon>Bacteria</taxon>
        <taxon>Bacillati</taxon>
        <taxon>Actinomycetota</taxon>
        <taxon>Actinomycetes</taxon>
        <taxon>Mycobacteriales</taxon>
        <taxon>Gordoniaceae</taxon>
        <taxon>Gordonia</taxon>
    </lineage>
</organism>
<keyword evidence="2" id="KW-1185">Reference proteome</keyword>
<evidence type="ECO:0000313" key="1">
    <source>
        <dbReference type="EMBL" id="GAA2373765.1"/>
    </source>
</evidence>
<dbReference type="Proteomes" id="UP001501170">
    <property type="component" value="Unassembled WGS sequence"/>
</dbReference>
<sequence>MRAELSVAQARRIALAAQGFADPPPAGEPTRRHLRRVLSRTRLLQLDSVNVLARAHYLPAFSRLGAYRDGLLDGAAWRPRARSPRLLAEYWAHEAALVPVDDWPLFGWRMDEYRDGRYRHTREVLQRNRSRAADVLAVITDQGAMTPREIEDALGITRAPAERGSWWMRGEVKHLCEAMFAAGSLSAVRSPHFHRHYDLAERVVGAERVGVTVGRRDAHRELVSRAAAAHGVATAADLADYYRLRTAEVRDVLGDLVDAGVVAQVRVDGWSEPAYLHRDARLPRRVPHSTLLSPFDPLVFYRPRTERLFGFRYRIEIYVPEHKRVHGYYVLPYLMDEELTARVDLKADRAAGVLRVLSAHAEPGADTARVARSLAVDLAALADWRGLDRVEVTGRGDLGPALRSEAAPG</sequence>
<evidence type="ECO:0000313" key="2">
    <source>
        <dbReference type="Proteomes" id="UP001501170"/>
    </source>
</evidence>
<dbReference type="InterPro" id="IPR009351">
    <property type="entry name" value="AlkZ-like"/>
</dbReference>
<dbReference type="EMBL" id="BAAARB010000004">
    <property type="protein sequence ID" value="GAA2373765.1"/>
    <property type="molecule type" value="Genomic_DNA"/>
</dbReference>
<dbReference type="RefSeq" id="WP_062366889.1">
    <property type="nucleotide sequence ID" value="NZ_BAAARB010000004.1"/>
</dbReference>
<accession>A0ABP5UA38</accession>